<protein>
    <submittedName>
        <fullName evidence="2">Ribonuclease H-like domain-containing protein</fullName>
    </submittedName>
</protein>
<sequence>MAKLKGEMWQYFWQGPKANSSQFRAVCLGCIRNQLGNTQLDDEATLNLQDDSDFQNGLVLGEKKAMIAHVLGGEKPCRFASPTAIAKANELRKKLQNNKREREVGVEVVEDTSSPQPSKKRKAVDRVETVQKKLQVFKGISIPFNDQEKKDVHTQFLRATISANLPFLWVEDPEVIKLFLMFRSSAGDVIPSREVLGGRLLSEEYERVEQELQTELKGKKVTLTCDGVKDISKNNLMGVSISSGFKPHLVDLYDATADKKDGDSMESALGTMIDNAEKRYGCTVIGLGTDNDGGTRAGRVKLGTHRPWILTFPCGAHQGHLCLADYFKVNPNAEQISERATELIGWINNHGRVRAIFNKVQNEQTKQVKSYLVANATRWTTHLVAFLRLVELKQSLRTAAVTKRDDIISAHVGAEKNTMTALALRTAAEEQIEVIESVDFWRQLAVVVEDFEPIAYVTNICQGDRARPDIVLLAFVGMYLYFKNLPPARANVSKGMMERLERRWASFNQPLMITALILNPYERLDSFGPDASANIINVNAMVTELFGKITSRPAPDDIPALLFIHWAIQELGFEKIHNDDPVIFWESMKADREVSELADFALTILQMVLNTSGNERQFLKVKIRKDRLRNRLQLTKLEHSIKIIENLREHQQNDGLKTTRIARKNHSEDRVGKLLQVPRYGEVLQETNEDAQRSTLVTNRRKWRAEMAKWKEDVQRHDEILGNDPEAGPLPLPETGRQSRSWLPRSLALLFGGSAIGTQVSDGGRPRRARRGAYSEEQLLMELLAQEKEDEILDDGALEGSGDEYDGH</sequence>
<dbReference type="AlphaFoldDB" id="A0AA38UC78"/>
<reference evidence="2" key="1">
    <citation type="submission" date="2022-08" db="EMBL/GenBank/DDBJ databases">
        <authorList>
            <consortium name="DOE Joint Genome Institute"/>
            <person name="Min B."/>
            <person name="Riley R."/>
            <person name="Sierra-Patev S."/>
            <person name="Naranjo-Ortiz M."/>
            <person name="Looney B."/>
            <person name="Konkel Z."/>
            <person name="Slot J.C."/>
            <person name="Sakamoto Y."/>
            <person name="Steenwyk J.L."/>
            <person name="Rokas A."/>
            <person name="Carro J."/>
            <person name="Camarero S."/>
            <person name="Ferreira P."/>
            <person name="Molpeceres G."/>
            <person name="Ruiz-Duenas F.J."/>
            <person name="Serrano A."/>
            <person name="Henrissat B."/>
            <person name="Drula E."/>
            <person name="Hughes K.W."/>
            <person name="Mata J.L."/>
            <person name="Ishikawa N.K."/>
            <person name="Vargas-Isla R."/>
            <person name="Ushijima S."/>
            <person name="Smith C.A."/>
            <person name="Ahrendt S."/>
            <person name="Andreopoulos W."/>
            <person name="He G."/>
            <person name="Labutti K."/>
            <person name="Lipzen A."/>
            <person name="Ng V."/>
            <person name="Sandor L."/>
            <person name="Barry K."/>
            <person name="Martinez A.T."/>
            <person name="Xiao Y."/>
            <person name="Gibbons J.G."/>
            <person name="Terashima K."/>
            <person name="Hibbett D.S."/>
            <person name="Grigoriev I.V."/>
        </authorList>
    </citation>
    <scope>NUCLEOTIDE SEQUENCE</scope>
    <source>
        <strain evidence="2">TFB9207</strain>
    </source>
</reference>
<comment type="caution">
    <text evidence="2">The sequence shown here is derived from an EMBL/GenBank/DDBJ whole genome shotgun (WGS) entry which is preliminary data.</text>
</comment>
<feature type="region of interest" description="Disordered" evidence="1">
    <location>
        <begin position="102"/>
        <end position="122"/>
    </location>
</feature>
<accession>A0AA38UC78</accession>
<keyword evidence="3" id="KW-1185">Reference proteome</keyword>
<dbReference type="Proteomes" id="UP001163846">
    <property type="component" value="Unassembled WGS sequence"/>
</dbReference>
<dbReference type="InterPro" id="IPR012337">
    <property type="entry name" value="RNaseH-like_sf"/>
</dbReference>
<dbReference type="EMBL" id="MU806334">
    <property type="protein sequence ID" value="KAJ3836265.1"/>
    <property type="molecule type" value="Genomic_DNA"/>
</dbReference>
<gene>
    <name evidence="2" type="ORF">F5878DRAFT_689971</name>
</gene>
<dbReference type="SUPFAM" id="SSF53098">
    <property type="entry name" value="Ribonuclease H-like"/>
    <property type="match status" value="1"/>
</dbReference>
<evidence type="ECO:0000313" key="3">
    <source>
        <dbReference type="Proteomes" id="UP001163846"/>
    </source>
</evidence>
<proteinExistence type="predicted"/>
<organism evidence="2 3">
    <name type="scientific">Lentinula raphanica</name>
    <dbReference type="NCBI Taxonomy" id="153919"/>
    <lineage>
        <taxon>Eukaryota</taxon>
        <taxon>Fungi</taxon>
        <taxon>Dikarya</taxon>
        <taxon>Basidiomycota</taxon>
        <taxon>Agaricomycotina</taxon>
        <taxon>Agaricomycetes</taxon>
        <taxon>Agaricomycetidae</taxon>
        <taxon>Agaricales</taxon>
        <taxon>Marasmiineae</taxon>
        <taxon>Omphalotaceae</taxon>
        <taxon>Lentinula</taxon>
    </lineage>
</organism>
<evidence type="ECO:0000256" key="1">
    <source>
        <dbReference type="SAM" id="MobiDB-lite"/>
    </source>
</evidence>
<evidence type="ECO:0000313" key="2">
    <source>
        <dbReference type="EMBL" id="KAJ3836265.1"/>
    </source>
</evidence>
<name>A0AA38UC78_9AGAR</name>